<dbReference type="GeneID" id="36588152"/>
<keyword evidence="2" id="KW-1185">Reference proteome</keyword>
<reference evidence="1 2" key="1">
    <citation type="submission" date="2016-04" db="EMBL/GenBank/DDBJ databases">
        <title>A degradative enzymes factory behind the ericoid mycorrhizal symbiosis.</title>
        <authorList>
            <consortium name="DOE Joint Genome Institute"/>
            <person name="Martino E."/>
            <person name="Morin E."/>
            <person name="Grelet G."/>
            <person name="Kuo A."/>
            <person name="Kohler A."/>
            <person name="Daghino S."/>
            <person name="Barry K."/>
            <person name="Choi C."/>
            <person name="Cichocki N."/>
            <person name="Clum A."/>
            <person name="Copeland A."/>
            <person name="Hainaut M."/>
            <person name="Haridas S."/>
            <person name="Labutti K."/>
            <person name="Lindquist E."/>
            <person name="Lipzen A."/>
            <person name="Khouja H.-R."/>
            <person name="Murat C."/>
            <person name="Ohm R."/>
            <person name="Olson A."/>
            <person name="Spatafora J."/>
            <person name="Veneault-Fourrey C."/>
            <person name="Henrissat B."/>
            <person name="Grigoriev I."/>
            <person name="Martin F."/>
            <person name="Perotto S."/>
        </authorList>
    </citation>
    <scope>NUCLEOTIDE SEQUENCE [LARGE SCALE GENOMIC DNA]</scope>
    <source>
        <strain evidence="1 2">E</strain>
    </source>
</reference>
<dbReference type="Proteomes" id="UP000235371">
    <property type="component" value="Unassembled WGS sequence"/>
</dbReference>
<dbReference type="RefSeq" id="XP_024737775.1">
    <property type="nucleotide sequence ID" value="XM_024880075.1"/>
</dbReference>
<dbReference type="EMBL" id="KZ613787">
    <property type="protein sequence ID" value="PMD60871.1"/>
    <property type="molecule type" value="Genomic_DNA"/>
</dbReference>
<sequence length="150" mass="17098">MPSDGQCFSHLPRPPLPLSSFSLFDFECSSSSQLLPVLSNPAALQLRRLPQASRFHCSSPARTFEVYISFCVVELREFSISIELVLSKFYIRSRHQGKLGPNTSARRDTLRFELLYRQISRTEGQLGIHKNGIKKHLSLRSFLLPFLSSQ</sequence>
<evidence type="ECO:0000313" key="2">
    <source>
        <dbReference type="Proteomes" id="UP000235371"/>
    </source>
</evidence>
<organism evidence="1 2">
    <name type="scientific">Hyaloscypha bicolor E</name>
    <dbReference type="NCBI Taxonomy" id="1095630"/>
    <lineage>
        <taxon>Eukaryota</taxon>
        <taxon>Fungi</taxon>
        <taxon>Dikarya</taxon>
        <taxon>Ascomycota</taxon>
        <taxon>Pezizomycotina</taxon>
        <taxon>Leotiomycetes</taxon>
        <taxon>Helotiales</taxon>
        <taxon>Hyaloscyphaceae</taxon>
        <taxon>Hyaloscypha</taxon>
        <taxon>Hyaloscypha bicolor</taxon>
    </lineage>
</organism>
<gene>
    <name evidence="1" type="ORF">K444DRAFT_612143</name>
</gene>
<dbReference type="AlphaFoldDB" id="A0A2J6TCX7"/>
<protein>
    <submittedName>
        <fullName evidence="1">Uncharacterized protein</fullName>
    </submittedName>
</protein>
<dbReference type="InParanoid" id="A0A2J6TCX7"/>
<name>A0A2J6TCX7_9HELO</name>
<accession>A0A2J6TCX7</accession>
<proteinExistence type="predicted"/>
<evidence type="ECO:0000313" key="1">
    <source>
        <dbReference type="EMBL" id="PMD60871.1"/>
    </source>
</evidence>